<dbReference type="Proteomes" id="UP000199524">
    <property type="component" value="Chromosome I"/>
</dbReference>
<sequence>MTAVKVSPLFQQISNWQNFYAHFYNYKVCGDLPDIFGRDERLDLSDMHHVHLANNQETQQRWAKKSSQFHRTTLLNDPDNDFWLIYAYDDYHDEYLLLTIVGPDAHSRKEWGSYLRNIHSQIVKPWILGTVTYPDMDK</sequence>
<proteinExistence type="predicted"/>
<dbReference type="Pfam" id="PF13957">
    <property type="entry name" value="YafO_toxin"/>
    <property type="match status" value="1"/>
</dbReference>
<dbReference type="AlphaFoldDB" id="A0A1H2A7Q6"/>
<name>A0A1H2A7Q6_9PSED</name>
<dbReference type="InterPro" id="IPR020353">
    <property type="entry name" value="Toxin_YafO"/>
</dbReference>
<reference evidence="2" key="1">
    <citation type="submission" date="2016-10" db="EMBL/GenBank/DDBJ databases">
        <authorList>
            <person name="Varghese N."/>
            <person name="Submissions S."/>
        </authorList>
    </citation>
    <scope>NUCLEOTIDE SEQUENCE [LARGE SCALE GENOMIC DNA]</scope>
    <source>
        <strain evidence="2">ATCC 23835</strain>
    </source>
</reference>
<evidence type="ECO:0000313" key="2">
    <source>
        <dbReference type="Proteomes" id="UP000199524"/>
    </source>
</evidence>
<dbReference type="EMBL" id="LT629777">
    <property type="protein sequence ID" value="SDT42021.1"/>
    <property type="molecule type" value="Genomic_DNA"/>
</dbReference>
<evidence type="ECO:0000313" key="1">
    <source>
        <dbReference type="EMBL" id="SDT42021.1"/>
    </source>
</evidence>
<gene>
    <name evidence="1" type="ORF">SAMN05216598_5612</name>
</gene>
<accession>A0A1H2A7Q6</accession>
<dbReference type="RefSeq" id="WP_090210648.1">
    <property type="nucleotide sequence ID" value="NZ_LT629777.1"/>
</dbReference>
<organism evidence="1 2">
    <name type="scientific">Pseudomonas asplenii</name>
    <dbReference type="NCBI Taxonomy" id="53407"/>
    <lineage>
        <taxon>Bacteria</taxon>
        <taxon>Pseudomonadati</taxon>
        <taxon>Pseudomonadota</taxon>
        <taxon>Gammaproteobacteria</taxon>
        <taxon>Pseudomonadales</taxon>
        <taxon>Pseudomonadaceae</taxon>
        <taxon>Pseudomonas</taxon>
    </lineage>
</organism>
<dbReference type="GeneID" id="300210450"/>
<protein>
    <submittedName>
        <fullName evidence="1">mRNA interferase YafO</fullName>
    </submittedName>
</protein>
<keyword evidence="2" id="KW-1185">Reference proteome</keyword>